<reference evidence="1" key="1">
    <citation type="submission" date="2019-03" db="EMBL/GenBank/DDBJ databases">
        <authorList>
            <person name="Hao L."/>
        </authorList>
    </citation>
    <scope>NUCLEOTIDE SEQUENCE</scope>
</reference>
<organism evidence="1">
    <name type="scientific">anaerobic digester metagenome</name>
    <dbReference type="NCBI Taxonomy" id="1263854"/>
    <lineage>
        <taxon>unclassified sequences</taxon>
        <taxon>metagenomes</taxon>
        <taxon>ecological metagenomes</taxon>
    </lineage>
</organism>
<dbReference type="EMBL" id="CAADRN010000034">
    <property type="protein sequence ID" value="VFU11643.1"/>
    <property type="molecule type" value="Genomic_DNA"/>
</dbReference>
<accession>A0A485LUR8</accession>
<sequence length="172" mass="18926">MSKELVEKARANARQNFRDGLNCSESVFKAVLDTGIMDFPAETVAISTGFGGGMGLAGHNCGALIGAVMAVGAVHGRRNPLEGEFQDRVDRLYGNPGLYRLFNGMSHEFKEKFGALDCGKLNENYPEWFDKDRFRACMKMVIEAAGMAVEYILKGQEEGYTQPFGENVAKRV</sequence>
<dbReference type="Pfam" id="PF09719">
    <property type="entry name" value="C_GCAxxG_C_C"/>
    <property type="match status" value="1"/>
</dbReference>
<proteinExistence type="predicted"/>
<dbReference type="AlphaFoldDB" id="A0A485LUR8"/>
<name>A0A485LUR8_9ZZZZ</name>
<evidence type="ECO:0000313" key="1">
    <source>
        <dbReference type="EMBL" id="VFU11643.1"/>
    </source>
</evidence>
<dbReference type="InterPro" id="IPR010181">
    <property type="entry name" value="CGCAxxGCC_motif"/>
</dbReference>
<protein>
    <submittedName>
        <fullName evidence="1">Putative redox-active protein (C_GCAxxG_C_C)</fullName>
    </submittedName>
</protein>
<dbReference type="NCBIfam" id="TIGR01909">
    <property type="entry name" value="C_GCAxxG_C_C"/>
    <property type="match status" value="1"/>
</dbReference>
<gene>
    <name evidence="1" type="ORF">SCFA_1290007</name>
</gene>